<evidence type="ECO:0000256" key="4">
    <source>
        <dbReference type="ARBA" id="ARBA00011825"/>
    </source>
</evidence>
<evidence type="ECO:0000313" key="10">
    <source>
        <dbReference type="EMBL" id="TDH68000.1"/>
    </source>
</evidence>
<comment type="function">
    <text evidence="1">May play a role in mRNA splicing.</text>
</comment>
<dbReference type="GO" id="GO:0071011">
    <property type="term" value="C:precatalytic spliceosome"/>
    <property type="evidence" value="ECO:0007669"/>
    <property type="project" value="TreeGrafter"/>
</dbReference>
<evidence type="ECO:0000256" key="6">
    <source>
        <dbReference type="ARBA" id="ARBA00023187"/>
    </source>
</evidence>
<comment type="subunit">
    <text evidence="4">Part of a tri-snRNP complex.</text>
</comment>
<evidence type="ECO:0000256" key="2">
    <source>
        <dbReference type="ARBA" id="ARBA00004123"/>
    </source>
</evidence>
<evidence type="ECO:0000259" key="9">
    <source>
        <dbReference type="Pfam" id="PF08648"/>
    </source>
</evidence>
<sequence length="186" mass="21853">MRRSRSSSLDSLGRRRRRKASPARRPRRSSSSSSRSRSRSSSHRHRSSRRSRSRSYGRKRSRRSRNRSHGRNRDRRRRNHSHSRSMSDSPVRRPRSPFRASPQRTIDRVKPNQPTLVINEPNAISQLSEEEQMKLLLGINGFDSTKGKEVDENTKSAAVGTARRESKREYRQYMNRRGGFNRLLDK</sequence>
<feature type="compositionally biased region" description="Basic residues" evidence="8">
    <location>
        <begin position="36"/>
        <end position="83"/>
    </location>
</feature>
<dbReference type="PANTHER" id="PTHR31077:SF1">
    <property type="entry name" value="U4_U6.U5 SMALL NUCLEAR RIBONUCLEOPROTEIN 27 KDA PROTEIN"/>
    <property type="match status" value="1"/>
</dbReference>
<keyword evidence="5" id="KW-0507">mRNA processing</keyword>
<feature type="region of interest" description="Disordered" evidence="8">
    <location>
        <begin position="1"/>
        <end position="105"/>
    </location>
</feature>
<dbReference type="GO" id="GO:0006397">
    <property type="term" value="P:mRNA processing"/>
    <property type="evidence" value="ECO:0007669"/>
    <property type="project" value="UniProtKB-KW"/>
</dbReference>
<keyword evidence="7" id="KW-0539">Nucleus</keyword>
<evidence type="ECO:0000313" key="11">
    <source>
        <dbReference type="Proteomes" id="UP000294530"/>
    </source>
</evidence>
<feature type="domain" description="U4/U6.U5 small nuclear ribonucleoprotein 27kDa protein" evidence="9">
    <location>
        <begin position="129"/>
        <end position="186"/>
    </location>
</feature>
<dbReference type="Proteomes" id="UP000294530">
    <property type="component" value="Unassembled WGS sequence"/>
</dbReference>
<feature type="compositionally biased region" description="Low complexity" evidence="8">
    <location>
        <begin position="1"/>
        <end position="11"/>
    </location>
</feature>
<keyword evidence="11" id="KW-1185">Reference proteome</keyword>
<keyword evidence="6" id="KW-0508">mRNA splicing</keyword>
<feature type="compositionally biased region" description="Basic residues" evidence="8">
    <location>
        <begin position="14"/>
        <end position="28"/>
    </location>
</feature>
<name>A0A976FJM2_BRELC</name>
<evidence type="ECO:0000256" key="7">
    <source>
        <dbReference type="ARBA" id="ARBA00023242"/>
    </source>
</evidence>
<dbReference type="AlphaFoldDB" id="A0A976FJM2"/>
<dbReference type="KEGG" id="blac:94351308"/>
<comment type="subcellular location">
    <subcellularLocation>
        <location evidence="2">Nucleus</location>
    </subcellularLocation>
</comment>
<evidence type="ECO:0000256" key="8">
    <source>
        <dbReference type="SAM" id="MobiDB-lite"/>
    </source>
</evidence>
<evidence type="ECO:0000256" key="1">
    <source>
        <dbReference type="ARBA" id="ARBA00003632"/>
    </source>
</evidence>
<organism evidence="10 11">
    <name type="scientific">Bremia lactucae</name>
    <name type="common">Lettuce downy mildew</name>
    <dbReference type="NCBI Taxonomy" id="4779"/>
    <lineage>
        <taxon>Eukaryota</taxon>
        <taxon>Sar</taxon>
        <taxon>Stramenopiles</taxon>
        <taxon>Oomycota</taxon>
        <taxon>Peronosporomycetes</taxon>
        <taxon>Peronosporales</taxon>
        <taxon>Peronosporaceae</taxon>
        <taxon>Bremia</taxon>
    </lineage>
</organism>
<dbReference type="InterPro" id="IPR013957">
    <property type="entry name" value="SNRNP27"/>
</dbReference>
<dbReference type="PANTHER" id="PTHR31077">
    <property type="entry name" value="U4/U6.U5 SMALL NUCLEAR RIBONUCLEOPROTEIN 27 KDA PROTEIN"/>
    <property type="match status" value="1"/>
</dbReference>
<gene>
    <name evidence="10" type="ORF">CCR75_007579</name>
</gene>
<dbReference type="Pfam" id="PF08648">
    <property type="entry name" value="SNRNP27"/>
    <property type="match status" value="1"/>
</dbReference>
<proteinExistence type="inferred from homology"/>
<dbReference type="EMBL" id="SHOA02000017">
    <property type="protein sequence ID" value="TDH68000.1"/>
    <property type="molecule type" value="Genomic_DNA"/>
</dbReference>
<reference evidence="10 11" key="1">
    <citation type="journal article" date="2021" name="Genome Biol.">
        <title>AFLAP: assembly-free linkage analysis pipeline using k-mers from genome sequencing data.</title>
        <authorList>
            <person name="Fletcher K."/>
            <person name="Zhang L."/>
            <person name="Gil J."/>
            <person name="Han R."/>
            <person name="Cavanaugh K."/>
            <person name="Michelmore R."/>
        </authorList>
    </citation>
    <scope>NUCLEOTIDE SEQUENCE [LARGE SCALE GENOMIC DNA]</scope>
    <source>
        <strain evidence="10 11">SF5</strain>
    </source>
</reference>
<dbReference type="GO" id="GO:0008380">
    <property type="term" value="P:RNA splicing"/>
    <property type="evidence" value="ECO:0007669"/>
    <property type="project" value="UniProtKB-KW"/>
</dbReference>
<protein>
    <recommendedName>
        <fullName evidence="9">U4/U6.U5 small nuclear ribonucleoprotein 27kDa protein domain-containing protein</fullName>
    </recommendedName>
</protein>
<evidence type="ECO:0000256" key="5">
    <source>
        <dbReference type="ARBA" id="ARBA00022664"/>
    </source>
</evidence>
<accession>A0A976FJM2</accession>
<dbReference type="OrthoDB" id="2309723at2759"/>
<dbReference type="GeneID" id="94351308"/>
<dbReference type="RefSeq" id="XP_067817499.1">
    <property type="nucleotide sequence ID" value="XM_067965637.1"/>
</dbReference>
<comment type="caution">
    <text evidence="10">The sequence shown here is derived from an EMBL/GenBank/DDBJ whole genome shotgun (WGS) entry which is preliminary data.</text>
</comment>
<evidence type="ECO:0000256" key="3">
    <source>
        <dbReference type="ARBA" id="ARBA00008218"/>
    </source>
</evidence>
<comment type="similarity">
    <text evidence="3">Belongs to the SNUT3 family.</text>
</comment>
<feature type="region of interest" description="Disordered" evidence="8">
    <location>
        <begin position="146"/>
        <end position="167"/>
    </location>
</feature>